<name>A0ABT9CK81_9PSED</name>
<proteinExistence type="predicted"/>
<keyword evidence="2" id="KW-1185">Reference proteome</keyword>
<evidence type="ECO:0000313" key="2">
    <source>
        <dbReference type="Proteomes" id="UP001223016"/>
    </source>
</evidence>
<sequence>MLKLTFKASTDLDATQLRCYNRVVDGITHSVPRGISREVRGNAWVVKVIKNKQNVLLARFTDASFGGTRKALESAIIHLTHSGHAWQASDVLQLDERATVHWRKRSGVGLCAVAYVMSNKPGRGETFFISTYKRVESGRGMEKLRAKLIETRTCSYETEHEVSPLPEAVRQELHLDVDTLLRSDRFQTFLDAGKRKADQIAVNQYVEAISRHG</sequence>
<reference evidence="1 2" key="1">
    <citation type="submission" date="2023-07" db="EMBL/GenBank/DDBJ databases">
        <title>Identification of four novel Pseudomonas species associated with bacterial leaf spot of cucurbits.</title>
        <authorList>
            <person name="Fullem K.R."/>
        </authorList>
    </citation>
    <scope>NUCLEOTIDE SEQUENCE [LARGE SCALE GENOMIC DNA]</scope>
    <source>
        <strain evidence="1 2">KFB 138</strain>
    </source>
</reference>
<protein>
    <submittedName>
        <fullName evidence="1">Uncharacterized protein</fullName>
    </submittedName>
</protein>
<comment type="caution">
    <text evidence="1">The sequence shown here is derived from an EMBL/GenBank/DDBJ whole genome shotgun (WGS) entry which is preliminary data.</text>
</comment>
<accession>A0ABT9CK81</accession>
<dbReference type="EMBL" id="JAUQOO010000002">
    <property type="protein sequence ID" value="MDO7925884.1"/>
    <property type="molecule type" value="Genomic_DNA"/>
</dbReference>
<dbReference type="RefSeq" id="WP_304574164.1">
    <property type="nucleotide sequence ID" value="NZ_JAUQOO010000002.1"/>
</dbReference>
<gene>
    <name evidence="1" type="ORF">Q6A51_03785</name>
</gene>
<evidence type="ECO:0000313" key="1">
    <source>
        <dbReference type="EMBL" id="MDO7925884.1"/>
    </source>
</evidence>
<organism evidence="1 2">
    <name type="scientific">Pseudomonas serbiensis</name>
    <dbReference type="NCBI Taxonomy" id="3064350"/>
    <lineage>
        <taxon>Bacteria</taxon>
        <taxon>Pseudomonadati</taxon>
        <taxon>Pseudomonadota</taxon>
        <taxon>Gammaproteobacteria</taxon>
        <taxon>Pseudomonadales</taxon>
        <taxon>Pseudomonadaceae</taxon>
        <taxon>Pseudomonas</taxon>
    </lineage>
</organism>
<dbReference type="Proteomes" id="UP001223016">
    <property type="component" value="Unassembled WGS sequence"/>
</dbReference>